<comment type="caution">
    <text evidence="1">The sequence shown here is derived from an EMBL/GenBank/DDBJ whole genome shotgun (WGS) entry which is preliminary data.</text>
</comment>
<keyword evidence="2" id="KW-1185">Reference proteome</keyword>
<evidence type="ECO:0000313" key="2">
    <source>
        <dbReference type="Proteomes" id="UP001433508"/>
    </source>
</evidence>
<evidence type="ECO:0000313" key="1">
    <source>
        <dbReference type="EMBL" id="KAK9234563.1"/>
    </source>
</evidence>
<dbReference type="Proteomes" id="UP001433508">
    <property type="component" value="Unassembled WGS sequence"/>
</dbReference>
<proteinExistence type="predicted"/>
<sequence>MAVDDIQKTAYVNESEQSVQGLPVPAELPPTTIWGKFLDKIKLDSSNSERRSNEDLDPVPWERRTWRWYNLALYWISDAFSPSGWRAASSLMEIGLSWRWSLFNIALANILIAVIVTFNSHPGARYHVCFPVFSRVPFGFYFSYVTVFMRMVTGIFWYGIQTYTGAECVRSLLFAIWPSFRNFPNALPASANIESNFLISWFVYFMLCVPVHLIRVENTRWYFVFKCAIVPVVGFAIMGWTVTAAQALPGPSLFAQGSTISGAKFTWAFMSALYSNMGGGSTFATNASDYSRYTRREYSILFQLFALPFSNTLMAVMGVVGAAGTLKLYGQILWDPLLLIDHWTSPRGRAAAAFCAIAFIISQIGQNISANSIAAANDLNCLFPKYINIRRGQIIAALIGAWALTPWNILTSATAFLSFMSGYSIWLFSIAGILFSDYWLVHKLKYDVRELYNPHGIYRYNKWGFNWRALVAFTCGWVPLLPGFINSINPKINVGTGMQRLYYLGFFYGFFCAALVYWVLCYFFPQQETYVEAVLPPGNPLEMDEEEVIDGVEVGSSGSDYAVEKKD</sequence>
<accession>A0ACC3SSH5</accession>
<gene>
    <name evidence="1" type="ORF">V1525DRAFT_422136</name>
</gene>
<dbReference type="EMBL" id="MU971465">
    <property type="protein sequence ID" value="KAK9234563.1"/>
    <property type="molecule type" value="Genomic_DNA"/>
</dbReference>
<organism evidence="1 2">
    <name type="scientific">Lipomyces kononenkoae</name>
    <name type="common">Yeast</name>
    <dbReference type="NCBI Taxonomy" id="34357"/>
    <lineage>
        <taxon>Eukaryota</taxon>
        <taxon>Fungi</taxon>
        <taxon>Dikarya</taxon>
        <taxon>Ascomycota</taxon>
        <taxon>Saccharomycotina</taxon>
        <taxon>Lipomycetes</taxon>
        <taxon>Lipomycetales</taxon>
        <taxon>Lipomycetaceae</taxon>
        <taxon>Lipomyces</taxon>
    </lineage>
</organism>
<name>A0ACC3SSH5_LIPKO</name>
<reference evidence="2" key="1">
    <citation type="journal article" date="2024" name="Front. Bioeng. Biotechnol.">
        <title>Genome-scale model development and genomic sequencing of the oleaginous clade Lipomyces.</title>
        <authorList>
            <person name="Czajka J.J."/>
            <person name="Han Y."/>
            <person name="Kim J."/>
            <person name="Mondo S.J."/>
            <person name="Hofstad B.A."/>
            <person name="Robles A."/>
            <person name="Haridas S."/>
            <person name="Riley R."/>
            <person name="LaButti K."/>
            <person name="Pangilinan J."/>
            <person name="Andreopoulos W."/>
            <person name="Lipzen A."/>
            <person name="Yan J."/>
            <person name="Wang M."/>
            <person name="Ng V."/>
            <person name="Grigoriev I.V."/>
            <person name="Spatafora J.W."/>
            <person name="Magnuson J.K."/>
            <person name="Baker S.E."/>
            <person name="Pomraning K.R."/>
        </authorList>
    </citation>
    <scope>NUCLEOTIDE SEQUENCE [LARGE SCALE GENOMIC DNA]</scope>
    <source>
        <strain evidence="2">CBS 7786</strain>
    </source>
</reference>
<protein>
    <submittedName>
        <fullName evidence="1">Permease for cytosine/purines, uracil, thiamine, allantoin-domain-containing protein</fullName>
    </submittedName>
</protein>